<reference evidence="6" key="1">
    <citation type="journal article" date="2004" name="Nature">
        <title>Genome duplication in the teleost fish Tetraodon nigroviridis reveals the early vertebrate proto-karyotype.</title>
        <authorList>
            <person name="Jaillon O."/>
            <person name="Aury J.-M."/>
            <person name="Brunet F."/>
            <person name="Petit J.-L."/>
            <person name="Stange-Thomann N."/>
            <person name="Mauceli E."/>
            <person name="Bouneau L."/>
            <person name="Fischer C."/>
            <person name="Ozouf-Costaz C."/>
            <person name="Bernot A."/>
            <person name="Nicaud S."/>
            <person name="Jaffe D."/>
            <person name="Fisher S."/>
            <person name="Lutfalla G."/>
            <person name="Dossat C."/>
            <person name="Segurens B."/>
            <person name="Dasilva C."/>
            <person name="Salanoubat M."/>
            <person name="Levy M."/>
            <person name="Boudet N."/>
            <person name="Castellano S."/>
            <person name="Anthouard V."/>
            <person name="Jubin C."/>
            <person name="Castelli V."/>
            <person name="Katinka M."/>
            <person name="Vacherie B."/>
            <person name="Biemont C."/>
            <person name="Skalli Z."/>
            <person name="Cattolico L."/>
            <person name="Poulain J."/>
            <person name="De Berardinis V."/>
            <person name="Cruaud C."/>
            <person name="Duprat S."/>
            <person name="Brottier P."/>
            <person name="Coutanceau J.-P."/>
            <person name="Gouzy J."/>
            <person name="Parra G."/>
            <person name="Lardier G."/>
            <person name="Chapple C."/>
            <person name="McKernan K.J."/>
            <person name="McEwan P."/>
            <person name="Bosak S."/>
            <person name="Kellis M."/>
            <person name="Volff J.-N."/>
            <person name="Guigo R."/>
            <person name="Zody M.C."/>
            <person name="Mesirov J."/>
            <person name="Lindblad-Toh K."/>
            <person name="Birren B."/>
            <person name="Nusbaum C."/>
            <person name="Kahn D."/>
            <person name="Robinson-Rechavi M."/>
            <person name="Laudet V."/>
            <person name="Schachter V."/>
            <person name="Quetier F."/>
            <person name="Saurin W."/>
            <person name="Scarpelli C."/>
            <person name="Wincker P."/>
            <person name="Lander E.S."/>
            <person name="Weissenbach J."/>
            <person name="Roest Crollius H."/>
        </authorList>
    </citation>
    <scope>NUCLEOTIDE SEQUENCE [LARGE SCALE GENOMIC DNA]</scope>
</reference>
<evidence type="ECO:0000313" key="6">
    <source>
        <dbReference type="EMBL" id="CAF93531.1"/>
    </source>
</evidence>
<feature type="compositionally biased region" description="Low complexity" evidence="4">
    <location>
        <begin position="186"/>
        <end position="198"/>
    </location>
</feature>
<organism evidence="6">
    <name type="scientific">Tetraodon nigroviridis</name>
    <name type="common">Spotted green pufferfish</name>
    <name type="synonym">Chelonodon nigroviridis</name>
    <dbReference type="NCBI Taxonomy" id="99883"/>
    <lineage>
        <taxon>Eukaryota</taxon>
        <taxon>Metazoa</taxon>
        <taxon>Chordata</taxon>
        <taxon>Craniata</taxon>
        <taxon>Vertebrata</taxon>
        <taxon>Euteleostomi</taxon>
        <taxon>Actinopterygii</taxon>
        <taxon>Neopterygii</taxon>
        <taxon>Teleostei</taxon>
        <taxon>Neoteleostei</taxon>
        <taxon>Acanthomorphata</taxon>
        <taxon>Eupercaria</taxon>
        <taxon>Tetraodontiformes</taxon>
        <taxon>Tetradontoidea</taxon>
        <taxon>Tetraodontidae</taxon>
        <taxon>Tetraodon</taxon>
    </lineage>
</organism>
<accession>Q4T0Q1</accession>
<protein>
    <submittedName>
        <fullName evidence="6">Chromosome undetermined SCAF10898, whole genome shotgun sequence</fullName>
    </submittedName>
</protein>
<gene>
    <name evidence="6" type="ORF">GSTENG00009204001</name>
</gene>
<dbReference type="SMART" id="SM00240">
    <property type="entry name" value="FHA"/>
    <property type="match status" value="1"/>
</dbReference>
<evidence type="ECO:0000256" key="4">
    <source>
        <dbReference type="SAM" id="MobiDB-lite"/>
    </source>
</evidence>
<dbReference type="KEGG" id="tng:GSTEN00009204G001"/>
<evidence type="ECO:0000256" key="2">
    <source>
        <dbReference type="ARBA" id="ARBA00023242"/>
    </source>
</evidence>
<comment type="subcellular location">
    <subcellularLocation>
        <location evidence="1">Nucleus</location>
    </subcellularLocation>
</comment>
<dbReference type="CDD" id="cd22685">
    <property type="entry name" value="FHA_TCF19"/>
    <property type="match status" value="1"/>
</dbReference>
<dbReference type="InterPro" id="IPR000253">
    <property type="entry name" value="FHA_dom"/>
</dbReference>
<feature type="domain" description="FHA" evidence="5">
    <location>
        <begin position="14"/>
        <end position="76"/>
    </location>
</feature>
<dbReference type="GO" id="GO:0010468">
    <property type="term" value="P:regulation of gene expression"/>
    <property type="evidence" value="ECO:0007669"/>
    <property type="project" value="InterPro"/>
</dbReference>
<dbReference type="PROSITE" id="PS50006">
    <property type="entry name" value="FHA_DOMAIN"/>
    <property type="match status" value="1"/>
</dbReference>
<name>Q4T0Q1_TETNG</name>
<dbReference type="SUPFAM" id="SSF49879">
    <property type="entry name" value="SMAD/FHA domain"/>
    <property type="match status" value="1"/>
</dbReference>
<evidence type="ECO:0000256" key="3">
    <source>
        <dbReference type="ARBA" id="ARBA00093325"/>
    </source>
</evidence>
<feature type="region of interest" description="Disordered" evidence="4">
    <location>
        <begin position="267"/>
        <end position="295"/>
    </location>
</feature>
<dbReference type="GO" id="GO:0005634">
    <property type="term" value="C:nucleus"/>
    <property type="evidence" value="ECO:0007669"/>
    <property type="project" value="UniProtKB-SubCell"/>
</dbReference>
<reference evidence="6" key="2">
    <citation type="submission" date="2004-02" db="EMBL/GenBank/DDBJ databases">
        <authorList>
            <consortium name="Genoscope"/>
            <consortium name="Whitehead Institute Centre for Genome Research"/>
        </authorList>
    </citation>
    <scope>NUCLEOTIDE SEQUENCE</scope>
</reference>
<proteinExistence type="predicted"/>
<keyword evidence="2" id="KW-0539">Nucleus</keyword>
<comment type="function">
    <text evidence="3">Potential transcription factor that may play a role in the regulation of genes involved in cell cycle G1/S transition. May bind to regulatory elements of genes, including the promoter of the transcription factor FOXO1.</text>
</comment>
<dbReference type="InterPro" id="IPR042803">
    <property type="entry name" value="TCF19"/>
</dbReference>
<dbReference type="InterPro" id="IPR008984">
    <property type="entry name" value="SMAD_FHA_dom_sf"/>
</dbReference>
<evidence type="ECO:0000259" key="5">
    <source>
        <dbReference type="PROSITE" id="PS50006"/>
    </source>
</evidence>
<dbReference type="Pfam" id="PF00498">
    <property type="entry name" value="FHA"/>
    <property type="match status" value="1"/>
</dbReference>
<feature type="region of interest" description="Disordered" evidence="4">
    <location>
        <begin position="181"/>
        <end position="202"/>
    </location>
</feature>
<dbReference type="PANTHER" id="PTHR15464">
    <property type="entry name" value="TRANSCRIPTION FACTOR 19"/>
    <property type="match status" value="1"/>
</dbReference>
<dbReference type="AlphaFoldDB" id="Q4T0Q1"/>
<dbReference type="EMBL" id="CAAE01010898">
    <property type="protein sequence ID" value="CAF93531.1"/>
    <property type="molecule type" value="Genomic_DNA"/>
</dbReference>
<sequence>DLYTFRPALSQSVFRLGRAAELCDVTLDSTSVSRIHAELHAQKETNANDVDQPNEGWTVHIRDRSTHGTWVNEVRLQSGVQWELSDGDTLTFGGQSAPGSSEFYFLFQRVRVRPLDFDAITIPKAGTFSSDLQDRIRTNLDRKRASNLDQSKLSINRATIILNSIGSLSKMKGSSWTFRRSHSHEGSVSDPGSSSSPPLAEGFSRLSSFKPAPFLSMASVQSTKCTFNPRPGAGGSQLIRCSSRMTVLMNRIVNEEETTTLQIGFGRIQHSSPSGPRWQPAARGETLPTPPPHRQMMKTKMRRQKGQWNHARHPNVGCPKRTQCSGSSVMCATLGTT</sequence>
<dbReference type="OrthoDB" id="436852at2759"/>
<dbReference type="Gene3D" id="2.60.200.20">
    <property type="match status" value="1"/>
</dbReference>
<dbReference type="PANTHER" id="PTHR15464:SF1">
    <property type="entry name" value="TRANSCRIPTION FACTOR 19"/>
    <property type="match status" value="1"/>
</dbReference>
<feature type="non-terminal residue" evidence="6">
    <location>
        <position position="1"/>
    </location>
</feature>
<evidence type="ECO:0000256" key="1">
    <source>
        <dbReference type="ARBA" id="ARBA00004123"/>
    </source>
</evidence>